<reference evidence="2" key="2">
    <citation type="journal article" date="2015" name="Data Brief">
        <title>Shoot transcriptome of the giant reed, Arundo donax.</title>
        <authorList>
            <person name="Barrero R.A."/>
            <person name="Guerrero F.D."/>
            <person name="Moolhuijzen P."/>
            <person name="Goolsby J.A."/>
            <person name="Tidwell J."/>
            <person name="Bellgard S.E."/>
            <person name="Bellgard M.I."/>
        </authorList>
    </citation>
    <scope>NUCLEOTIDE SEQUENCE</scope>
    <source>
        <tissue evidence="2">Shoot tissue taken approximately 20 cm above the soil surface</tissue>
    </source>
</reference>
<accession>A0A0A9H8H7</accession>
<dbReference type="AlphaFoldDB" id="A0A0A9H8H7"/>
<feature type="compositionally biased region" description="Polar residues" evidence="1">
    <location>
        <begin position="91"/>
        <end position="109"/>
    </location>
</feature>
<name>A0A0A9H8H7_ARUDO</name>
<feature type="compositionally biased region" description="Low complexity" evidence="1">
    <location>
        <begin position="79"/>
        <end position="90"/>
    </location>
</feature>
<evidence type="ECO:0000313" key="2">
    <source>
        <dbReference type="EMBL" id="JAE33057.1"/>
    </source>
</evidence>
<protein>
    <submittedName>
        <fullName evidence="2">Uncharacterized protein</fullName>
    </submittedName>
</protein>
<evidence type="ECO:0000256" key="1">
    <source>
        <dbReference type="SAM" id="MobiDB-lite"/>
    </source>
</evidence>
<organism evidence="2">
    <name type="scientific">Arundo donax</name>
    <name type="common">Giant reed</name>
    <name type="synonym">Donax arundinaceus</name>
    <dbReference type="NCBI Taxonomy" id="35708"/>
    <lineage>
        <taxon>Eukaryota</taxon>
        <taxon>Viridiplantae</taxon>
        <taxon>Streptophyta</taxon>
        <taxon>Embryophyta</taxon>
        <taxon>Tracheophyta</taxon>
        <taxon>Spermatophyta</taxon>
        <taxon>Magnoliopsida</taxon>
        <taxon>Liliopsida</taxon>
        <taxon>Poales</taxon>
        <taxon>Poaceae</taxon>
        <taxon>PACMAD clade</taxon>
        <taxon>Arundinoideae</taxon>
        <taxon>Arundineae</taxon>
        <taxon>Arundo</taxon>
    </lineage>
</organism>
<dbReference type="EMBL" id="GBRH01164839">
    <property type="protein sequence ID" value="JAE33057.1"/>
    <property type="molecule type" value="Transcribed_RNA"/>
</dbReference>
<proteinExistence type="predicted"/>
<reference evidence="2" key="1">
    <citation type="submission" date="2014-09" db="EMBL/GenBank/DDBJ databases">
        <authorList>
            <person name="Magalhaes I.L.F."/>
            <person name="Oliveira U."/>
            <person name="Santos F.R."/>
            <person name="Vidigal T.H.D.A."/>
            <person name="Brescovit A.D."/>
            <person name="Santos A.J."/>
        </authorList>
    </citation>
    <scope>NUCLEOTIDE SEQUENCE</scope>
    <source>
        <tissue evidence="2">Shoot tissue taken approximately 20 cm above the soil surface</tissue>
    </source>
</reference>
<feature type="region of interest" description="Disordered" evidence="1">
    <location>
        <begin position="79"/>
        <end position="146"/>
    </location>
</feature>
<feature type="region of interest" description="Disordered" evidence="1">
    <location>
        <begin position="39"/>
        <end position="66"/>
    </location>
</feature>
<sequence length="146" mass="14497">MKAAVIQSGDGSANVNRSLNAAVVGEGVPRVRGVDERAARATAEARKKAAARGLNVRNGPATSSASELDQILNLINSAASASATSTTSNTQKPASEGQVSNGPAPNGTATEAKDADSNGPSAKSGGNAPVGLGTSLESKKQKSKQK</sequence>